<protein>
    <submittedName>
        <fullName evidence="1">Uncharacterized protein</fullName>
    </submittedName>
</protein>
<dbReference type="InParanoid" id="A0A139W995"/>
<dbReference type="EMBL" id="KQ972548">
    <property type="protein sequence ID" value="KXZ75866.1"/>
    <property type="molecule type" value="Genomic_DNA"/>
</dbReference>
<organism evidence="1 2">
    <name type="scientific">Tribolium castaneum</name>
    <name type="common">Red flour beetle</name>
    <dbReference type="NCBI Taxonomy" id="7070"/>
    <lineage>
        <taxon>Eukaryota</taxon>
        <taxon>Metazoa</taxon>
        <taxon>Ecdysozoa</taxon>
        <taxon>Arthropoda</taxon>
        <taxon>Hexapoda</taxon>
        <taxon>Insecta</taxon>
        <taxon>Pterygota</taxon>
        <taxon>Neoptera</taxon>
        <taxon>Endopterygota</taxon>
        <taxon>Coleoptera</taxon>
        <taxon>Polyphaga</taxon>
        <taxon>Cucujiformia</taxon>
        <taxon>Tenebrionidae</taxon>
        <taxon>Tenebrionidae incertae sedis</taxon>
        <taxon>Tribolium</taxon>
    </lineage>
</organism>
<accession>A0A139W995</accession>
<gene>
    <name evidence="1" type="primary">AUGUSTUS-3.0.2_34989</name>
    <name evidence="1" type="ORF">TcasGA2_TC034989</name>
</gene>
<evidence type="ECO:0000313" key="1">
    <source>
        <dbReference type="EMBL" id="KXZ75866.1"/>
    </source>
</evidence>
<proteinExistence type="predicted"/>
<sequence>MNRKKPSTESRGRNRTPGNVVLGRIRLLFKLCDASKSILNGATAHRGCQARSDRCR</sequence>
<dbReference type="Proteomes" id="UP000007266">
    <property type="component" value="Unassembled WGS sequence"/>
</dbReference>
<dbReference type="AlphaFoldDB" id="A0A139W995"/>
<keyword evidence="2" id="KW-1185">Reference proteome</keyword>
<reference evidence="1 2" key="1">
    <citation type="journal article" date="2008" name="Nature">
        <title>The genome of the model beetle and pest Tribolium castaneum.</title>
        <authorList>
            <consortium name="Tribolium Genome Sequencing Consortium"/>
            <person name="Richards S."/>
            <person name="Gibbs R.A."/>
            <person name="Weinstock G.M."/>
            <person name="Brown S.J."/>
            <person name="Denell R."/>
            <person name="Beeman R.W."/>
            <person name="Gibbs R."/>
            <person name="Beeman R.W."/>
            <person name="Brown S.J."/>
            <person name="Bucher G."/>
            <person name="Friedrich M."/>
            <person name="Grimmelikhuijzen C.J."/>
            <person name="Klingler M."/>
            <person name="Lorenzen M."/>
            <person name="Richards S."/>
            <person name="Roth S."/>
            <person name="Schroder R."/>
            <person name="Tautz D."/>
            <person name="Zdobnov E.M."/>
            <person name="Muzny D."/>
            <person name="Gibbs R.A."/>
            <person name="Weinstock G.M."/>
            <person name="Attaway T."/>
            <person name="Bell S."/>
            <person name="Buhay C.J."/>
            <person name="Chandrabose M.N."/>
            <person name="Chavez D."/>
            <person name="Clerk-Blankenburg K.P."/>
            <person name="Cree A."/>
            <person name="Dao M."/>
            <person name="Davis C."/>
            <person name="Chacko J."/>
            <person name="Dinh H."/>
            <person name="Dugan-Rocha S."/>
            <person name="Fowler G."/>
            <person name="Garner T.T."/>
            <person name="Garnes J."/>
            <person name="Gnirke A."/>
            <person name="Hawes A."/>
            <person name="Hernandez J."/>
            <person name="Hines S."/>
            <person name="Holder M."/>
            <person name="Hume J."/>
            <person name="Jhangiani S.N."/>
            <person name="Joshi V."/>
            <person name="Khan Z.M."/>
            <person name="Jackson L."/>
            <person name="Kovar C."/>
            <person name="Kowis A."/>
            <person name="Lee S."/>
            <person name="Lewis L.R."/>
            <person name="Margolis J."/>
            <person name="Morgan M."/>
            <person name="Nazareth L.V."/>
            <person name="Nguyen N."/>
            <person name="Okwuonu G."/>
            <person name="Parker D."/>
            <person name="Richards S."/>
            <person name="Ruiz S.J."/>
            <person name="Santibanez J."/>
            <person name="Savard J."/>
            <person name="Scherer S.E."/>
            <person name="Schneider B."/>
            <person name="Sodergren E."/>
            <person name="Tautz D."/>
            <person name="Vattahil S."/>
            <person name="Villasana D."/>
            <person name="White C.S."/>
            <person name="Wright R."/>
            <person name="Park Y."/>
            <person name="Beeman R.W."/>
            <person name="Lord J."/>
            <person name="Oppert B."/>
            <person name="Lorenzen M."/>
            <person name="Brown S."/>
            <person name="Wang L."/>
            <person name="Savard J."/>
            <person name="Tautz D."/>
            <person name="Richards S."/>
            <person name="Weinstock G."/>
            <person name="Gibbs R.A."/>
            <person name="Liu Y."/>
            <person name="Worley K."/>
            <person name="Weinstock G."/>
            <person name="Elsik C.G."/>
            <person name="Reese J.T."/>
            <person name="Elhaik E."/>
            <person name="Landan G."/>
            <person name="Graur D."/>
            <person name="Arensburger P."/>
            <person name="Atkinson P."/>
            <person name="Beeman R.W."/>
            <person name="Beidler J."/>
            <person name="Brown S.J."/>
            <person name="Demuth J.P."/>
            <person name="Drury D.W."/>
            <person name="Du Y.Z."/>
            <person name="Fujiwara H."/>
            <person name="Lorenzen M."/>
            <person name="Maselli V."/>
            <person name="Osanai M."/>
            <person name="Park Y."/>
            <person name="Robertson H.M."/>
            <person name="Tu Z."/>
            <person name="Wang J.J."/>
            <person name="Wang S."/>
            <person name="Richards S."/>
            <person name="Song H."/>
            <person name="Zhang L."/>
            <person name="Sodergren E."/>
            <person name="Werner D."/>
            <person name="Stanke M."/>
            <person name="Morgenstern B."/>
            <person name="Solovyev V."/>
            <person name="Kosarev P."/>
            <person name="Brown G."/>
            <person name="Chen H.C."/>
            <person name="Ermolaeva O."/>
            <person name="Hlavina W."/>
            <person name="Kapustin Y."/>
            <person name="Kiryutin B."/>
            <person name="Kitts P."/>
            <person name="Maglott D."/>
            <person name="Pruitt K."/>
            <person name="Sapojnikov V."/>
            <person name="Souvorov A."/>
            <person name="Mackey A.J."/>
            <person name="Waterhouse R.M."/>
            <person name="Wyder S."/>
            <person name="Zdobnov E.M."/>
            <person name="Zdobnov E.M."/>
            <person name="Wyder S."/>
            <person name="Kriventseva E.V."/>
            <person name="Kadowaki T."/>
            <person name="Bork P."/>
            <person name="Aranda M."/>
            <person name="Bao R."/>
            <person name="Beermann A."/>
            <person name="Berns N."/>
            <person name="Bolognesi R."/>
            <person name="Bonneton F."/>
            <person name="Bopp D."/>
            <person name="Brown S.J."/>
            <person name="Bucher G."/>
            <person name="Butts T."/>
            <person name="Chaumot A."/>
            <person name="Denell R.E."/>
            <person name="Ferrier D.E."/>
            <person name="Friedrich M."/>
            <person name="Gordon C.M."/>
            <person name="Jindra M."/>
            <person name="Klingler M."/>
            <person name="Lan Q."/>
            <person name="Lattorff H.M."/>
            <person name="Laudet V."/>
            <person name="von Levetsow C."/>
            <person name="Liu Z."/>
            <person name="Lutz R."/>
            <person name="Lynch J.A."/>
            <person name="da Fonseca R.N."/>
            <person name="Posnien N."/>
            <person name="Reuter R."/>
            <person name="Roth S."/>
            <person name="Savard J."/>
            <person name="Schinko J.B."/>
            <person name="Schmitt C."/>
            <person name="Schoppmeier M."/>
            <person name="Schroder R."/>
            <person name="Shippy T.D."/>
            <person name="Simonnet F."/>
            <person name="Marques-Souza H."/>
            <person name="Tautz D."/>
            <person name="Tomoyasu Y."/>
            <person name="Trauner J."/>
            <person name="Van der Zee M."/>
            <person name="Vervoort M."/>
            <person name="Wittkopp N."/>
            <person name="Wimmer E.A."/>
            <person name="Yang X."/>
            <person name="Jones A.K."/>
            <person name="Sattelle D.B."/>
            <person name="Ebert P.R."/>
            <person name="Nelson D."/>
            <person name="Scott J.G."/>
            <person name="Beeman R.W."/>
            <person name="Muthukrishnan S."/>
            <person name="Kramer K.J."/>
            <person name="Arakane Y."/>
            <person name="Beeman R.W."/>
            <person name="Zhu Q."/>
            <person name="Hogenkamp D."/>
            <person name="Dixit R."/>
            <person name="Oppert B."/>
            <person name="Jiang H."/>
            <person name="Zou Z."/>
            <person name="Marshall J."/>
            <person name="Elpidina E."/>
            <person name="Vinokurov K."/>
            <person name="Oppert C."/>
            <person name="Zou Z."/>
            <person name="Evans J."/>
            <person name="Lu Z."/>
            <person name="Zhao P."/>
            <person name="Sumathipala N."/>
            <person name="Altincicek B."/>
            <person name="Vilcinskas A."/>
            <person name="Williams M."/>
            <person name="Hultmark D."/>
            <person name="Hetru C."/>
            <person name="Jiang H."/>
            <person name="Grimmelikhuijzen C.J."/>
            <person name="Hauser F."/>
            <person name="Cazzamali G."/>
            <person name="Williamson M."/>
            <person name="Park Y."/>
            <person name="Li B."/>
            <person name="Tanaka Y."/>
            <person name="Predel R."/>
            <person name="Neupert S."/>
            <person name="Schachtner J."/>
            <person name="Verleyen P."/>
            <person name="Raible F."/>
            <person name="Bork P."/>
            <person name="Friedrich M."/>
            <person name="Walden K.K."/>
            <person name="Robertson H.M."/>
            <person name="Angeli S."/>
            <person name="Foret S."/>
            <person name="Bucher G."/>
            <person name="Schuetz S."/>
            <person name="Maleszka R."/>
            <person name="Wimmer E.A."/>
            <person name="Beeman R.W."/>
            <person name="Lorenzen M."/>
            <person name="Tomoyasu Y."/>
            <person name="Miller S.C."/>
            <person name="Grossmann D."/>
            <person name="Bucher G."/>
        </authorList>
    </citation>
    <scope>NUCLEOTIDE SEQUENCE [LARGE SCALE GENOMIC DNA]</scope>
    <source>
        <strain evidence="1 2">Georgia GA2</strain>
    </source>
</reference>
<evidence type="ECO:0000313" key="2">
    <source>
        <dbReference type="Proteomes" id="UP000007266"/>
    </source>
</evidence>
<name>A0A139W995_TRICA</name>
<reference evidence="1 2" key="2">
    <citation type="journal article" date="2010" name="Nucleic Acids Res.">
        <title>BeetleBase in 2010: revisions to provide comprehensive genomic information for Tribolium castaneum.</title>
        <authorList>
            <person name="Kim H.S."/>
            <person name="Murphy T."/>
            <person name="Xia J."/>
            <person name="Caragea D."/>
            <person name="Park Y."/>
            <person name="Beeman R.W."/>
            <person name="Lorenzen M.D."/>
            <person name="Butcher S."/>
            <person name="Manak J.R."/>
            <person name="Brown S.J."/>
        </authorList>
    </citation>
    <scope>NUCLEOTIDE SEQUENCE [LARGE SCALE GENOMIC DNA]</scope>
    <source>
        <strain evidence="1 2">Georgia GA2</strain>
    </source>
</reference>